<dbReference type="OrthoDB" id="7933832at2"/>
<dbReference type="SUPFAM" id="SSF55874">
    <property type="entry name" value="ATPase domain of HSP90 chaperone/DNA topoisomerase II/histidine kinase"/>
    <property type="match status" value="1"/>
</dbReference>
<dbReference type="EMBL" id="LVJI01000007">
    <property type="protein sequence ID" value="OAB47460.1"/>
    <property type="molecule type" value="Genomic_DNA"/>
</dbReference>
<protein>
    <recommendedName>
        <fullName evidence="3">Histidine kinase/HSP90-like ATPase domain-containing protein</fullName>
    </recommendedName>
</protein>
<dbReference type="AlphaFoldDB" id="A0A168Q7A1"/>
<name>A0A168Q7A1_9BACL</name>
<accession>A0A168Q7A1</accession>
<proteinExistence type="predicted"/>
<dbReference type="InterPro" id="IPR036890">
    <property type="entry name" value="HATPase_C_sf"/>
</dbReference>
<evidence type="ECO:0000313" key="2">
    <source>
        <dbReference type="Proteomes" id="UP000077355"/>
    </source>
</evidence>
<evidence type="ECO:0008006" key="3">
    <source>
        <dbReference type="Google" id="ProtNLM"/>
    </source>
</evidence>
<comment type="caution">
    <text evidence="1">The sequence shown here is derived from an EMBL/GenBank/DDBJ whole genome shotgun (WGS) entry which is preliminary data.</text>
</comment>
<gene>
    <name evidence="1" type="ORF">PBAT_07155</name>
</gene>
<organism evidence="1 2">
    <name type="scientific">Paenibacillus antarcticus</name>
    <dbReference type="NCBI Taxonomy" id="253703"/>
    <lineage>
        <taxon>Bacteria</taxon>
        <taxon>Bacillati</taxon>
        <taxon>Bacillota</taxon>
        <taxon>Bacilli</taxon>
        <taxon>Bacillales</taxon>
        <taxon>Paenibacillaceae</taxon>
        <taxon>Paenibacillus</taxon>
    </lineage>
</organism>
<reference evidence="1 2" key="1">
    <citation type="submission" date="2016-03" db="EMBL/GenBank/DDBJ databases">
        <title>Draft genome sequence of Paenibacillus antarcticus CECT 5836.</title>
        <authorList>
            <person name="Shin S.-K."/>
            <person name="Yi H."/>
        </authorList>
    </citation>
    <scope>NUCLEOTIDE SEQUENCE [LARGE SCALE GENOMIC DNA]</scope>
    <source>
        <strain evidence="1 2">CECT 5836</strain>
    </source>
</reference>
<keyword evidence="2" id="KW-1185">Reference proteome</keyword>
<dbReference type="Proteomes" id="UP000077355">
    <property type="component" value="Unassembled WGS sequence"/>
</dbReference>
<sequence>MLDIPIRYGNERHFLGVGLTEEEGAVYITVRDRGRGIASEDCETTKFINYIELQTSTHRLDGYLFYF</sequence>
<evidence type="ECO:0000313" key="1">
    <source>
        <dbReference type="EMBL" id="OAB47460.1"/>
    </source>
</evidence>
<dbReference type="RefSeq" id="WP_068647958.1">
    <property type="nucleotide sequence ID" value="NZ_CP043611.1"/>
</dbReference>